<dbReference type="GO" id="GO:0046655">
    <property type="term" value="P:folic acid metabolic process"/>
    <property type="evidence" value="ECO:0007669"/>
    <property type="project" value="TreeGrafter"/>
</dbReference>
<dbReference type="PANTHER" id="PTHR48069">
    <property type="entry name" value="DIHYDROFOLATE REDUCTASE"/>
    <property type="match status" value="1"/>
</dbReference>
<comment type="pathway">
    <text evidence="1">Cofactor biosynthesis; tetrahydrofolate biosynthesis; 5,6,7,8-tetrahydrofolate from 7,8-dihydrofolate: step 1/1.</text>
</comment>
<evidence type="ECO:0000256" key="2">
    <source>
        <dbReference type="ARBA" id="ARBA00012856"/>
    </source>
</evidence>
<dbReference type="GO" id="GO:0046452">
    <property type="term" value="P:dihydrofolate metabolic process"/>
    <property type="evidence" value="ECO:0007669"/>
    <property type="project" value="TreeGrafter"/>
</dbReference>
<dbReference type="CDD" id="cd00209">
    <property type="entry name" value="DHFR"/>
    <property type="match status" value="1"/>
</dbReference>
<keyword evidence="8" id="KW-1185">Reference proteome</keyword>
<protein>
    <recommendedName>
        <fullName evidence="2">dihydrofolate reductase</fullName>
        <ecNumber evidence="2">1.5.1.3</ecNumber>
    </recommendedName>
</protein>
<dbReference type="OrthoDB" id="9577at10239"/>
<dbReference type="GO" id="GO:0046654">
    <property type="term" value="P:tetrahydrofolate biosynthetic process"/>
    <property type="evidence" value="ECO:0007669"/>
    <property type="project" value="InterPro"/>
</dbReference>
<dbReference type="Gene3D" id="3.40.430.10">
    <property type="entry name" value="Dihydrofolate Reductase, subunit A"/>
    <property type="match status" value="1"/>
</dbReference>
<keyword evidence="5 7" id="KW-0560">Oxidoreductase</keyword>
<evidence type="ECO:0000256" key="4">
    <source>
        <dbReference type="ARBA" id="ARBA00022857"/>
    </source>
</evidence>
<dbReference type="RefSeq" id="YP_009225577.1">
    <property type="nucleotide sequence ID" value="NC_029094.1"/>
</dbReference>
<keyword evidence="3" id="KW-0554">One-carbon metabolism</keyword>
<dbReference type="GO" id="GO:0006730">
    <property type="term" value="P:one-carbon metabolic process"/>
    <property type="evidence" value="ECO:0007669"/>
    <property type="project" value="UniProtKB-KW"/>
</dbReference>
<evidence type="ECO:0000259" key="6">
    <source>
        <dbReference type="PROSITE" id="PS51330"/>
    </source>
</evidence>
<dbReference type="Pfam" id="PF00186">
    <property type="entry name" value="DHFR_1"/>
    <property type="match status" value="1"/>
</dbReference>
<evidence type="ECO:0000256" key="1">
    <source>
        <dbReference type="ARBA" id="ARBA00004903"/>
    </source>
</evidence>
<dbReference type="GO" id="GO:0050661">
    <property type="term" value="F:NADP binding"/>
    <property type="evidence" value="ECO:0007669"/>
    <property type="project" value="InterPro"/>
</dbReference>
<sequence>MIKAILCVDKQGAIGQNGDMPWGRSFPKDLAYFKKVTSEGIVVMGSKTWKSLPFYPKGLPKRDNYVLTTQGRGQQGDGVIKLDGDLFSKCITSGESIFNHKDTWVVGGASIYEQFADMIDEWHITTIDNIYPEADTFFKVDLTNFEDTLQYSDVGNGDVDATVSVYRRKR</sequence>
<dbReference type="PROSITE" id="PS51330">
    <property type="entry name" value="DHFR_2"/>
    <property type="match status" value="1"/>
</dbReference>
<dbReference type="InterPro" id="IPR024072">
    <property type="entry name" value="DHFR-like_dom_sf"/>
</dbReference>
<evidence type="ECO:0000256" key="5">
    <source>
        <dbReference type="ARBA" id="ARBA00023002"/>
    </source>
</evidence>
<feature type="domain" description="DHFR" evidence="6">
    <location>
        <begin position="1"/>
        <end position="168"/>
    </location>
</feature>
<dbReference type="KEGG" id="vg:26796638"/>
<proteinExistence type="predicted"/>
<dbReference type="InterPro" id="IPR001796">
    <property type="entry name" value="DHFR_dom"/>
</dbReference>
<dbReference type="InterPro" id="IPR012259">
    <property type="entry name" value="DHFR"/>
</dbReference>
<dbReference type="PRINTS" id="PR00070">
    <property type="entry name" value="DHFR"/>
</dbReference>
<organism evidence="7 8">
    <name type="scientific">Pseudoalteromonas phage H101</name>
    <dbReference type="NCBI Taxonomy" id="1654919"/>
    <lineage>
        <taxon>Viruses</taxon>
        <taxon>Duplodnaviria</taxon>
        <taxon>Heunggongvirae</taxon>
        <taxon>Uroviricota</taxon>
        <taxon>Caudoviricetes</taxon>
        <taxon>Shandongvirus</taxon>
        <taxon>Shandongvirus H101</taxon>
    </lineage>
</organism>
<dbReference type="EMBL" id="KR534323">
    <property type="protein sequence ID" value="AKO61044.1"/>
    <property type="molecule type" value="Genomic_DNA"/>
</dbReference>
<dbReference type="Proteomes" id="UP000202763">
    <property type="component" value="Segment"/>
</dbReference>
<accession>A0A0H4IN99</accession>
<keyword evidence="4" id="KW-0521">NADP</keyword>
<dbReference type="GeneID" id="26796638"/>
<reference evidence="7 8" key="1">
    <citation type="submission" date="2015-05" db="EMBL/GenBank/DDBJ databases">
        <authorList>
            <person name="Wang D.B."/>
            <person name="Wang M."/>
        </authorList>
    </citation>
    <scope>NUCLEOTIDE SEQUENCE [LARGE SCALE GENOMIC DNA]</scope>
</reference>
<evidence type="ECO:0000313" key="7">
    <source>
        <dbReference type="EMBL" id="AKO61044.1"/>
    </source>
</evidence>
<dbReference type="PANTHER" id="PTHR48069:SF3">
    <property type="entry name" value="DIHYDROFOLATE REDUCTASE"/>
    <property type="match status" value="1"/>
</dbReference>
<evidence type="ECO:0000313" key="8">
    <source>
        <dbReference type="Proteomes" id="UP000202763"/>
    </source>
</evidence>
<dbReference type="GO" id="GO:0004146">
    <property type="term" value="F:dihydrofolate reductase activity"/>
    <property type="evidence" value="ECO:0007669"/>
    <property type="project" value="UniProtKB-EC"/>
</dbReference>
<evidence type="ECO:0000256" key="3">
    <source>
        <dbReference type="ARBA" id="ARBA00022563"/>
    </source>
</evidence>
<dbReference type="SUPFAM" id="SSF53597">
    <property type="entry name" value="Dihydrofolate reductase-like"/>
    <property type="match status" value="1"/>
</dbReference>
<dbReference type="EC" id="1.5.1.3" evidence="2"/>
<name>A0A0H4IN99_9CAUD</name>